<keyword evidence="2" id="KW-1185">Reference proteome</keyword>
<protein>
    <submittedName>
        <fullName evidence="1">Uncharacterized protein</fullName>
    </submittedName>
</protein>
<comment type="caution">
    <text evidence="1">The sequence shown here is derived from an EMBL/GenBank/DDBJ whole genome shotgun (WGS) entry which is preliminary data.</text>
</comment>
<sequence>MHNYPESVAAELRQGLYCAMNDNPQDSMKHFRSALEQCAALGMDALSDEVTGIKIELAGMLEKHGLPDKTVTILEHVLDEVVVGAKAQPNGPERTRLMRKGVSIGFKLGALYQDMEKPAEAEEALVWSVETALRERRRRETENVKVEEEGEWFSDEETAMALENLAGYYGGNDQHFLATPLYLQALDLLPPNTCHAVIIMNNLSVSLAQQHIPPSAPVTREQLITDSATKWAQKALKVSEKTKPPHRTDECDTGCAAAIYNLAEFAEMLNDKDLARERYVEARSLAKGLGLEEGIRKAEEGLRRLDAN</sequence>
<dbReference type="Gene3D" id="1.25.40.10">
    <property type="entry name" value="Tetratricopeptide repeat domain"/>
    <property type="match status" value="1"/>
</dbReference>
<dbReference type="Proteomes" id="UP001447188">
    <property type="component" value="Unassembled WGS sequence"/>
</dbReference>
<name>A0ABR3GTU8_9PEZI</name>
<dbReference type="PANTHER" id="PTHR28142">
    <property type="entry name" value="MITOCHONDRIAL INNER MEMBRANE I-AAA PROTEASE SUPERCOMPLEX SUBUNIT MGR3-RELATED"/>
    <property type="match status" value="1"/>
</dbReference>
<dbReference type="CDD" id="cd24145">
    <property type="entry name" value="Mgr3-like"/>
    <property type="match status" value="1"/>
</dbReference>
<evidence type="ECO:0000313" key="2">
    <source>
        <dbReference type="Proteomes" id="UP001447188"/>
    </source>
</evidence>
<organism evidence="1 2">
    <name type="scientific">Discina gigas</name>
    <dbReference type="NCBI Taxonomy" id="1032678"/>
    <lineage>
        <taxon>Eukaryota</taxon>
        <taxon>Fungi</taxon>
        <taxon>Dikarya</taxon>
        <taxon>Ascomycota</taxon>
        <taxon>Pezizomycotina</taxon>
        <taxon>Pezizomycetes</taxon>
        <taxon>Pezizales</taxon>
        <taxon>Discinaceae</taxon>
        <taxon>Discina</taxon>
    </lineage>
</organism>
<dbReference type="SUPFAM" id="SSF48452">
    <property type="entry name" value="TPR-like"/>
    <property type="match status" value="1"/>
</dbReference>
<gene>
    <name evidence="1" type="ORF">Q9L58_001593</name>
</gene>
<reference evidence="1 2" key="1">
    <citation type="submission" date="2024-02" db="EMBL/GenBank/DDBJ databases">
        <title>Discinaceae phylogenomics.</title>
        <authorList>
            <person name="Dirks A.C."/>
            <person name="James T.Y."/>
        </authorList>
    </citation>
    <scope>NUCLEOTIDE SEQUENCE [LARGE SCALE GENOMIC DNA]</scope>
    <source>
        <strain evidence="1 2">ACD0624</strain>
    </source>
</reference>
<dbReference type="InterPro" id="IPR040201">
    <property type="entry name" value="Mrg3-like"/>
</dbReference>
<accession>A0ABR3GTU8</accession>
<dbReference type="PANTHER" id="PTHR28142:SF1">
    <property type="entry name" value="MITOCHONDRIAL INNER MEMBRANE I-AAA PROTEASE SUPERCOMPLEX SUBUNIT MGR3-RELATED"/>
    <property type="match status" value="1"/>
</dbReference>
<dbReference type="InterPro" id="IPR011990">
    <property type="entry name" value="TPR-like_helical_dom_sf"/>
</dbReference>
<dbReference type="EMBL" id="JBBBZM010000012">
    <property type="protein sequence ID" value="KAL0639366.1"/>
    <property type="molecule type" value="Genomic_DNA"/>
</dbReference>
<evidence type="ECO:0000313" key="1">
    <source>
        <dbReference type="EMBL" id="KAL0639366.1"/>
    </source>
</evidence>
<proteinExistence type="predicted"/>